<protein>
    <submittedName>
        <fullName evidence="2">Uncharacterized protein</fullName>
    </submittedName>
</protein>
<dbReference type="AlphaFoldDB" id="A0A0F9PY25"/>
<keyword evidence="1" id="KW-1133">Transmembrane helix</keyword>
<gene>
    <name evidence="2" type="ORF">LCGC14_1082600</name>
</gene>
<evidence type="ECO:0000256" key="1">
    <source>
        <dbReference type="SAM" id="Phobius"/>
    </source>
</evidence>
<feature type="transmembrane region" description="Helical" evidence="1">
    <location>
        <begin position="6"/>
        <end position="28"/>
    </location>
</feature>
<organism evidence="2">
    <name type="scientific">marine sediment metagenome</name>
    <dbReference type="NCBI Taxonomy" id="412755"/>
    <lineage>
        <taxon>unclassified sequences</taxon>
        <taxon>metagenomes</taxon>
        <taxon>ecological metagenomes</taxon>
    </lineage>
</organism>
<proteinExistence type="predicted"/>
<sequence length="65" mass="7487">MNIYLIIILTVITVSSAGILLMSAYNTLSHWKYIRAHKQYNRFRDMGLIETASIIRSGQMDILVK</sequence>
<dbReference type="EMBL" id="LAZR01004747">
    <property type="protein sequence ID" value="KKN05931.1"/>
    <property type="molecule type" value="Genomic_DNA"/>
</dbReference>
<reference evidence="2" key="1">
    <citation type="journal article" date="2015" name="Nature">
        <title>Complex archaea that bridge the gap between prokaryotes and eukaryotes.</title>
        <authorList>
            <person name="Spang A."/>
            <person name="Saw J.H."/>
            <person name="Jorgensen S.L."/>
            <person name="Zaremba-Niedzwiedzka K."/>
            <person name="Martijn J."/>
            <person name="Lind A.E."/>
            <person name="van Eijk R."/>
            <person name="Schleper C."/>
            <person name="Guy L."/>
            <person name="Ettema T.J."/>
        </authorList>
    </citation>
    <scope>NUCLEOTIDE SEQUENCE</scope>
</reference>
<keyword evidence="1" id="KW-0472">Membrane</keyword>
<accession>A0A0F9PY25</accession>
<evidence type="ECO:0000313" key="2">
    <source>
        <dbReference type="EMBL" id="KKN05931.1"/>
    </source>
</evidence>
<name>A0A0F9PY25_9ZZZZ</name>
<keyword evidence="1" id="KW-0812">Transmembrane</keyword>
<comment type="caution">
    <text evidence="2">The sequence shown here is derived from an EMBL/GenBank/DDBJ whole genome shotgun (WGS) entry which is preliminary data.</text>
</comment>